<dbReference type="NCBIfam" id="TIGR00756">
    <property type="entry name" value="PPR"/>
    <property type="match status" value="1"/>
</dbReference>
<dbReference type="PANTHER" id="PTHR45717">
    <property type="entry name" value="OS12G0527900 PROTEIN"/>
    <property type="match status" value="1"/>
</dbReference>
<evidence type="ECO:0000256" key="2">
    <source>
        <dbReference type="ARBA" id="ARBA00022737"/>
    </source>
</evidence>
<dbReference type="AlphaFoldDB" id="A0A8B8MRE5"/>
<feature type="region of interest" description="Disordered" evidence="4">
    <location>
        <begin position="23"/>
        <end position="51"/>
    </location>
</feature>
<evidence type="ECO:0000256" key="1">
    <source>
        <dbReference type="ARBA" id="ARBA00007626"/>
    </source>
</evidence>
<dbReference type="SUPFAM" id="SSF48452">
    <property type="entry name" value="TPR-like"/>
    <property type="match status" value="1"/>
</dbReference>
<comment type="similarity">
    <text evidence="1">Belongs to the PPR family. P subfamily.</text>
</comment>
<proteinExistence type="inferred from homology"/>
<reference evidence="6" key="1">
    <citation type="submission" date="2025-08" db="UniProtKB">
        <authorList>
            <consortium name="RefSeq"/>
        </authorList>
    </citation>
    <scope>IDENTIFICATION</scope>
    <source>
        <tissue evidence="6">Leaf</tissue>
    </source>
</reference>
<dbReference type="PROSITE" id="PS51375">
    <property type="entry name" value="PPR"/>
    <property type="match status" value="1"/>
</dbReference>
<evidence type="ECO:0000256" key="4">
    <source>
        <dbReference type="SAM" id="MobiDB-lite"/>
    </source>
</evidence>
<dbReference type="Gene3D" id="1.25.40.10">
    <property type="entry name" value="Tetratricopeptide repeat domain"/>
    <property type="match status" value="2"/>
</dbReference>
<organism evidence="5 6">
    <name type="scientific">Rhodamnia argentea</name>
    <dbReference type="NCBI Taxonomy" id="178133"/>
    <lineage>
        <taxon>Eukaryota</taxon>
        <taxon>Viridiplantae</taxon>
        <taxon>Streptophyta</taxon>
        <taxon>Embryophyta</taxon>
        <taxon>Tracheophyta</taxon>
        <taxon>Spermatophyta</taxon>
        <taxon>Magnoliopsida</taxon>
        <taxon>eudicotyledons</taxon>
        <taxon>Gunneridae</taxon>
        <taxon>Pentapetalae</taxon>
        <taxon>rosids</taxon>
        <taxon>malvids</taxon>
        <taxon>Myrtales</taxon>
        <taxon>Myrtaceae</taxon>
        <taxon>Myrtoideae</taxon>
        <taxon>Myrteae</taxon>
        <taxon>Australasian group</taxon>
        <taxon>Rhodamnia</taxon>
    </lineage>
</organism>
<dbReference type="PANTHER" id="PTHR45717:SF28">
    <property type="entry name" value="PENTACOTRIPEPTIDE-REPEAT REGION OF PRORP DOMAIN-CONTAINING PROTEIN"/>
    <property type="match status" value="1"/>
</dbReference>
<dbReference type="InterPro" id="IPR011990">
    <property type="entry name" value="TPR-like_helical_dom_sf"/>
</dbReference>
<dbReference type="InterPro" id="IPR002885">
    <property type="entry name" value="PPR_rpt"/>
</dbReference>
<dbReference type="KEGG" id="rarg:115726679"/>
<evidence type="ECO:0000313" key="6">
    <source>
        <dbReference type="RefSeq" id="XP_030512522.2"/>
    </source>
</evidence>
<evidence type="ECO:0000256" key="3">
    <source>
        <dbReference type="PROSITE-ProRule" id="PRU00708"/>
    </source>
</evidence>
<accession>A0A8B8MRE5</accession>
<dbReference type="Pfam" id="PF13812">
    <property type="entry name" value="PPR_3"/>
    <property type="match status" value="1"/>
</dbReference>
<dbReference type="Pfam" id="PF01535">
    <property type="entry name" value="PPR"/>
    <property type="match status" value="3"/>
</dbReference>
<dbReference type="Proteomes" id="UP000827889">
    <property type="component" value="Chromosome 10"/>
</dbReference>
<protein>
    <submittedName>
        <fullName evidence="6">Pentatricopeptide repeat-containing protein At2g20710, mitochondrial-like</fullName>
    </submittedName>
</protein>
<dbReference type="GO" id="GO:0003729">
    <property type="term" value="F:mRNA binding"/>
    <property type="evidence" value="ECO:0007669"/>
    <property type="project" value="UniProtKB-ARBA"/>
</dbReference>
<keyword evidence="2" id="KW-0677">Repeat</keyword>
<feature type="repeat" description="PPR" evidence="3">
    <location>
        <begin position="158"/>
        <end position="192"/>
    </location>
</feature>
<gene>
    <name evidence="6" type="primary">LOC115726679</name>
</gene>
<dbReference type="GeneID" id="115726679"/>
<dbReference type="RefSeq" id="XP_030512522.2">
    <property type="nucleotide sequence ID" value="XM_030656662.2"/>
</dbReference>
<evidence type="ECO:0000313" key="5">
    <source>
        <dbReference type="Proteomes" id="UP000827889"/>
    </source>
</evidence>
<sequence>MKVLQTSSRTLSNDSARGIASHATFGFSPQRPTSSSSPLSSAEATWKSNKKPMDGPMMELFRRISPLGDPKLSIVPVLDQWVAEGNSVERRPFLLLIKRMRSYRRHSHALEISMWMSDKRYISITTADAAVRLSLISKVHGVEQAEIFFDNLPQRLKVEKVYIAFLNCYAKAKLPKKAEALLEKMRHLGFPRSVLCFTNLLNLYYRTGDYNKVDALINEMDEEKIHLNRYIYSIWLSASTAASDTEKFEMILTRMKMDANFVWDWTTGVVVTSGYYRLGLLDKALEMLKKCEGLITEKTSNAAYDFLITQYAAAGNKDEVLRVWDAYKKKRKVYNKGYNCVMNSLLKFDDIESAEMILEQWMSSDLTCDIRIPNNLIHAYSKTGLLEKAETLKNKFLQKGGKLDHMTWYHLVKGYIQNNQMPEAYDAMKKAILVCPSRWKPGPQSLTACLESIIGEESAEEAKEFVELLRAKDIISVDAQNKLLTCVYDKKGSWEALGVIIDNALGDDAEAPGTLGEVDKSRGHGIAVTDSDCESFSGEEMHYMSTSNS</sequence>
<feature type="compositionally biased region" description="Low complexity" evidence="4">
    <location>
        <begin position="28"/>
        <end position="41"/>
    </location>
</feature>
<dbReference type="GO" id="GO:0005739">
    <property type="term" value="C:mitochondrion"/>
    <property type="evidence" value="ECO:0007669"/>
    <property type="project" value="TreeGrafter"/>
</dbReference>
<keyword evidence="5" id="KW-1185">Reference proteome</keyword>
<name>A0A8B8MRE5_9MYRT</name>